<dbReference type="SUPFAM" id="SSF53323">
    <property type="entry name" value="Pyruvate-ferredoxin oxidoreductase, PFOR, domain III"/>
    <property type="match status" value="1"/>
</dbReference>
<name>A0A846QQL5_9BACT</name>
<dbReference type="EC" id="1.2.7.11" evidence="4"/>
<dbReference type="GO" id="GO:0006979">
    <property type="term" value="P:response to oxidative stress"/>
    <property type="evidence" value="ECO:0007669"/>
    <property type="project" value="TreeGrafter"/>
</dbReference>
<dbReference type="InterPro" id="IPR002880">
    <property type="entry name" value="Pyrv_Fd/Flavodoxin_OxRdtase_N"/>
</dbReference>
<dbReference type="PANTHER" id="PTHR32154">
    <property type="entry name" value="PYRUVATE-FLAVODOXIN OXIDOREDUCTASE-RELATED"/>
    <property type="match status" value="1"/>
</dbReference>
<dbReference type="Proteomes" id="UP000580856">
    <property type="component" value="Unassembled WGS sequence"/>
</dbReference>
<dbReference type="GO" id="GO:0047553">
    <property type="term" value="F:2-oxoglutarate synthase activity"/>
    <property type="evidence" value="ECO:0007669"/>
    <property type="project" value="UniProtKB-EC"/>
</dbReference>
<dbReference type="FunFam" id="3.40.50.970:FF:000022">
    <property type="entry name" value="2-oxoglutarate ferredoxin oxidoreductase alpha subunit"/>
    <property type="match status" value="1"/>
</dbReference>
<dbReference type="Gene3D" id="3.40.50.970">
    <property type="match status" value="1"/>
</dbReference>
<comment type="caution">
    <text evidence="4">The sequence shown here is derived from an EMBL/GenBank/DDBJ whole genome shotgun (WGS) entry which is preliminary data.</text>
</comment>
<feature type="domain" description="Pyruvate flavodoxin/ferredoxin oxidoreductase pyrimidine binding" evidence="3">
    <location>
        <begin position="201"/>
        <end position="430"/>
    </location>
</feature>
<evidence type="ECO:0000259" key="2">
    <source>
        <dbReference type="Pfam" id="PF01558"/>
    </source>
</evidence>
<dbReference type="Gene3D" id="3.40.920.10">
    <property type="entry name" value="Pyruvate-ferredoxin oxidoreductase, PFOR, domain III"/>
    <property type="match status" value="1"/>
</dbReference>
<reference evidence="4 5" key="1">
    <citation type="submission" date="2020-03" db="EMBL/GenBank/DDBJ databases">
        <title>Genomic Encyclopedia of Type Strains, Phase IV (KMG-IV): sequencing the most valuable type-strain genomes for metagenomic binning, comparative biology and taxonomic classification.</title>
        <authorList>
            <person name="Goeker M."/>
        </authorList>
    </citation>
    <scope>NUCLEOTIDE SEQUENCE [LARGE SCALE GENOMIC DNA]</scope>
    <source>
        <strain evidence="4 5">DSM 24233</strain>
    </source>
</reference>
<feature type="domain" description="Pyruvate/ketoisovalerate oxidoreductase catalytic" evidence="2">
    <location>
        <begin position="14"/>
        <end position="168"/>
    </location>
</feature>
<dbReference type="EMBL" id="JAATJA010000001">
    <property type="protein sequence ID" value="NJB66949.1"/>
    <property type="molecule type" value="Genomic_DNA"/>
</dbReference>
<keyword evidence="1 4" id="KW-0560">Oxidoreductase</keyword>
<dbReference type="Gene3D" id="3.40.50.920">
    <property type="match status" value="1"/>
</dbReference>
<dbReference type="InterPro" id="IPR019752">
    <property type="entry name" value="Pyrv/ketoisovalerate_OxRed_cat"/>
</dbReference>
<evidence type="ECO:0000313" key="4">
    <source>
        <dbReference type="EMBL" id="NJB66949.1"/>
    </source>
</evidence>
<evidence type="ECO:0000313" key="5">
    <source>
        <dbReference type="Proteomes" id="UP000580856"/>
    </source>
</evidence>
<dbReference type="InterPro" id="IPR029061">
    <property type="entry name" value="THDP-binding"/>
</dbReference>
<dbReference type="SUPFAM" id="SSF52518">
    <property type="entry name" value="Thiamin diphosphate-binding fold (THDP-binding)"/>
    <property type="match status" value="1"/>
</dbReference>
<dbReference type="PANTHER" id="PTHR32154:SF20">
    <property type="entry name" value="2-OXOGLUTARATE OXIDOREDUCTASE SUBUNIT KORA"/>
    <property type="match status" value="1"/>
</dbReference>
<evidence type="ECO:0000259" key="3">
    <source>
        <dbReference type="Pfam" id="PF01855"/>
    </source>
</evidence>
<accession>A0A846QQL5</accession>
<keyword evidence="5" id="KW-1185">Reference proteome</keyword>
<dbReference type="EC" id="1.2.7.3" evidence="4"/>
<gene>
    <name evidence="4" type="ORF">GGQ74_000589</name>
</gene>
<dbReference type="InterPro" id="IPR009014">
    <property type="entry name" value="Transketo_C/PFOR_II"/>
</dbReference>
<evidence type="ECO:0000256" key="1">
    <source>
        <dbReference type="ARBA" id="ARBA00023002"/>
    </source>
</evidence>
<proteinExistence type="predicted"/>
<dbReference type="AlphaFoldDB" id="A0A846QQL5"/>
<dbReference type="SUPFAM" id="SSF52922">
    <property type="entry name" value="TK C-terminal domain-like"/>
    <property type="match status" value="1"/>
</dbReference>
<organism evidence="4 5">
    <name type="scientific">Desulfobaculum xiamenense</name>
    <dbReference type="NCBI Taxonomy" id="995050"/>
    <lineage>
        <taxon>Bacteria</taxon>
        <taxon>Pseudomonadati</taxon>
        <taxon>Thermodesulfobacteriota</taxon>
        <taxon>Desulfovibrionia</taxon>
        <taxon>Desulfovibrionales</taxon>
        <taxon>Desulfovibrionaceae</taxon>
        <taxon>Desulfobaculum</taxon>
    </lineage>
</organism>
<dbReference type="RefSeq" id="WP_167940043.1">
    <property type="nucleotide sequence ID" value="NZ_JAATJA010000001.1"/>
</dbReference>
<dbReference type="CDD" id="cd07034">
    <property type="entry name" value="TPP_PYR_PFOR_IOR-alpha_like"/>
    <property type="match status" value="1"/>
</dbReference>
<sequence>MSERGVNVVIGGAAGQGLATVGRLLAKALMRAGYNVAVSQVYMSRIRGGHNTFAIRAGTAPVGGPDEEMDLLVALNQEAVDLNAHALRKGGLLLLDAELDAKEAPSLSLPLAELAPEAILRNVAGLGVVGALLGLGQDVFETLLSETFARKGETVVARNHAVLAKAYEWAYSRNVPFAALPEAEPRTGRLLMNGNDALALGAMAAGANFCSFYPMTPGTSIAQALISHGAELGVVVEQAEDEIAAINMALGASYAGARAIVPTSGGGFALMTEGLSLAAVAETPIVCAVAQRPGPATGLPTHTEQADLNLVLHAGHGEFPRAVLAPGSVEDCFHLAHRAIDQAELHQSPVIILTDQHLADSLCAVDAFDLDALPPVSRPATHAEVGDDYERYAETESGVSPRLLPGFGPHVVVADSHEHRPDGHITEDPDIRVTQNEKRLRKGLGLWRDALPPQVSGDESPDLLLVCWGSSGDAVREAASVMRGHGVRTGVVHFTQVWPLRADAFLGEFDSAREVVCVESNATGQFAALLRRETGFGFSYLVLRHDGLPLTARYIVDRLDARVCSSPEEG</sequence>
<dbReference type="Pfam" id="PF01558">
    <property type="entry name" value="POR"/>
    <property type="match status" value="1"/>
</dbReference>
<protein>
    <submittedName>
        <fullName evidence="4">2-oxoglutarate ferredoxin oxidoreductase subunit alpha</fullName>
        <ecNumber evidence="4">1.2.7.11</ecNumber>
        <ecNumber evidence="4">1.2.7.3</ecNumber>
    </submittedName>
</protein>
<dbReference type="InterPro" id="IPR050722">
    <property type="entry name" value="Pyruvate:ferred/Flavod_OxRd"/>
</dbReference>
<dbReference type="InterPro" id="IPR022367">
    <property type="entry name" value="2-oxoacid/accept_OxRdtase_asu"/>
</dbReference>
<dbReference type="NCBIfam" id="TIGR03710">
    <property type="entry name" value="OAFO_sf"/>
    <property type="match status" value="1"/>
</dbReference>
<dbReference type="Pfam" id="PF01855">
    <property type="entry name" value="POR_N"/>
    <property type="match status" value="1"/>
</dbReference>
<dbReference type="InterPro" id="IPR002869">
    <property type="entry name" value="Pyrv_flavodox_OxRed_cen"/>
</dbReference>